<dbReference type="EMBL" id="BMWX01000001">
    <property type="protein sequence ID" value="GGZ16141.1"/>
    <property type="molecule type" value="Genomic_DNA"/>
</dbReference>
<evidence type="ECO:0000256" key="2">
    <source>
        <dbReference type="ARBA" id="ARBA00023125"/>
    </source>
</evidence>
<dbReference type="GO" id="GO:0003700">
    <property type="term" value="F:DNA-binding transcription factor activity"/>
    <property type="evidence" value="ECO:0007669"/>
    <property type="project" value="InterPro"/>
</dbReference>
<comment type="caution">
    <text evidence="5">The sequence shown here is derived from an EMBL/GenBank/DDBJ whole genome shotgun (WGS) entry which is preliminary data.</text>
</comment>
<protein>
    <submittedName>
        <fullName evidence="5">Transcriptional regulator</fullName>
    </submittedName>
</protein>
<dbReference type="SMART" id="SM00342">
    <property type="entry name" value="HTH_ARAC"/>
    <property type="match status" value="1"/>
</dbReference>
<organism evidence="5 6">
    <name type="scientific">Echinicola pacifica</name>
    <dbReference type="NCBI Taxonomy" id="346377"/>
    <lineage>
        <taxon>Bacteria</taxon>
        <taxon>Pseudomonadati</taxon>
        <taxon>Bacteroidota</taxon>
        <taxon>Cytophagia</taxon>
        <taxon>Cytophagales</taxon>
        <taxon>Cyclobacteriaceae</taxon>
        <taxon>Echinicola</taxon>
    </lineage>
</organism>
<reference evidence="5" key="2">
    <citation type="submission" date="2020-09" db="EMBL/GenBank/DDBJ databases">
        <authorList>
            <person name="Sun Q."/>
            <person name="Kim S."/>
        </authorList>
    </citation>
    <scope>NUCLEOTIDE SEQUENCE</scope>
    <source>
        <strain evidence="5">KCTC 12368</strain>
    </source>
</reference>
<keyword evidence="3" id="KW-0804">Transcription</keyword>
<keyword evidence="2" id="KW-0238">DNA-binding</keyword>
<dbReference type="InterPro" id="IPR018060">
    <property type="entry name" value="HTH_AraC"/>
</dbReference>
<dbReference type="AlphaFoldDB" id="A0A918PNX2"/>
<dbReference type="PANTHER" id="PTHR43280">
    <property type="entry name" value="ARAC-FAMILY TRANSCRIPTIONAL REGULATOR"/>
    <property type="match status" value="1"/>
</dbReference>
<evidence type="ECO:0000313" key="5">
    <source>
        <dbReference type="EMBL" id="GGZ16141.1"/>
    </source>
</evidence>
<evidence type="ECO:0000256" key="1">
    <source>
        <dbReference type="ARBA" id="ARBA00023015"/>
    </source>
</evidence>
<evidence type="ECO:0000313" key="6">
    <source>
        <dbReference type="Proteomes" id="UP000619457"/>
    </source>
</evidence>
<dbReference type="Proteomes" id="UP000619457">
    <property type="component" value="Unassembled WGS sequence"/>
</dbReference>
<reference evidence="5" key="1">
    <citation type="journal article" date="2014" name="Int. J. Syst. Evol. Microbiol.">
        <title>Complete genome sequence of Corynebacterium casei LMG S-19264T (=DSM 44701T), isolated from a smear-ripened cheese.</title>
        <authorList>
            <consortium name="US DOE Joint Genome Institute (JGI-PGF)"/>
            <person name="Walter F."/>
            <person name="Albersmeier A."/>
            <person name="Kalinowski J."/>
            <person name="Ruckert C."/>
        </authorList>
    </citation>
    <scope>NUCLEOTIDE SEQUENCE</scope>
    <source>
        <strain evidence="5">KCTC 12368</strain>
    </source>
</reference>
<dbReference type="RefSeq" id="WP_018474191.1">
    <property type="nucleotide sequence ID" value="NZ_BMWX01000001.1"/>
</dbReference>
<dbReference type="InterPro" id="IPR020449">
    <property type="entry name" value="Tscrpt_reg_AraC-type_HTH"/>
</dbReference>
<name>A0A918PNX2_9BACT</name>
<evidence type="ECO:0000256" key="3">
    <source>
        <dbReference type="ARBA" id="ARBA00023163"/>
    </source>
</evidence>
<dbReference type="GO" id="GO:0043565">
    <property type="term" value="F:sequence-specific DNA binding"/>
    <property type="evidence" value="ECO:0007669"/>
    <property type="project" value="InterPro"/>
</dbReference>
<feature type="domain" description="HTH araC/xylS-type" evidence="4">
    <location>
        <begin position="175"/>
        <end position="273"/>
    </location>
</feature>
<dbReference type="PRINTS" id="PR00032">
    <property type="entry name" value="HTHARAC"/>
</dbReference>
<keyword evidence="6" id="KW-1185">Reference proteome</keyword>
<accession>A0A918PNX2</accession>
<dbReference type="Gene3D" id="1.10.10.60">
    <property type="entry name" value="Homeodomain-like"/>
    <property type="match status" value="1"/>
</dbReference>
<dbReference type="Pfam" id="PF12833">
    <property type="entry name" value="HTH_18"/>
    <property type="match status" value="1"/>
</dbReference>
<sequence>MIFRGDTGEYFQMEEIQCNNSLGLNESMEHPLSVLWFTEDHCKVTVDAVPYTFNKNTLLFLTEFHKVDIKEVYSIKLLRFNRPFYCIKDHDSEVGCNGLLFFGASQVPYIEIPEERIRAFSLIWETMDMEMVYTDNLQLEMLQTVMKRLLILATRIFKKTHHLMDINPVKMDLVRNFCYLVEKHFKTEHSVAAYADMLFKSPKTISNVFRDMGTKSPLEYIHERIMIEARRHLRYTDTGISTIGYDLGFADIQTFSRFFKKKEGISPKEFREMEPKGNFANIIGSLHGT</sequence>
<dbReference type="SUPFAM" id="SSF46689">
    <property type="entry name" value="Homeodomain-like"/>
    <property type="match status" value="1"/>
</dbReference>
<proteinExistence type="predicted"/>
<gene>
    <name evidence="5" type="ORF">GCM10007049_05510</name>
</gene>
<dbReference type="PANTHER" id="PTHR43280:SF32">
    <property type="entry name" value="TRANSCRIPTIONAL REGULATORY PROTEIN"/>
    <property type="match status" value="1"/>
</dbReference>
<keyword evidence="1" id="KW-0805">Transcription regulation</keyword>
<dbReference type="InterPro" id="IPR009057">
    <property type="entry name" value="Homeodomain-like_sf"/>
</dbReference>
<dbReference type="PROSITE" id="PS01124">
    <property type="entry name" value="HTH_ARAC_FAMILY_2"/>
    <property type="match status" value="1"/>
</dbReference>
<evidence type="ECO:0000259" key="4">
    <source>
        <dbReference type="PROSITE" id="PS01124"/>
    </source>
</evidence>